<dbReference type="EC" id="3.1.1.-" evidence="3"/>
<sequence>MQSWTPFTLIASLALGSLFVPSIHALPGPRVETKHGIITGFKDATAPEVSQFYGIPYAEAPIRERRWLPALPKESFGTLDASVRRPSCPQTDPPGTGGAWAAEFLIRPNSTSEDCLTLNIWTPANSSKALPVVVWIHGGGFGAVSYFPFIFTSFAGSNDIAYQTPIRWVQRSQKHIVVAINYRVGLWGFPNAAGLELTQQNLGLLDQRLATEWVRDNIAQFGGDPERIVLWGQSAGAASVSYYQYAYSDDPIAISFIKDSGSPFIPIGSTDAVHGNFSSLAAAFGCQEEELNCLREVPFRKIQEYLDQAGNLTFNVIVDEKTKFSDYGNRTLDGRVAKGVSVNPIQARSSHTDFFIGKPSIVGSTRDEWNFAGSSTIPPTNGSDVVPDNLFGCPAQYETSLRNIAGLKTYRYMYSSNFTNIMPGGQGAFHSAELPLIFGTHDIARQNSTEFEYEVSEEMQDLWLSFIIDPEDGPVTEGWEATPLGSLETLQTGIDIGYNGSVVQPFSWSSWQTACVRGVVA</sequence>
<evidence type="ECO:0000256" key="1">
    <source>
        <dbReference type="ARBA" id="ARBA00005964"/>
    </source>
</evidence>
<organism evidence="5 6">
    <name type="scientific">Colletotrichum fioriniae PJ7</name>
    <dbReference type="NCBI Taxonomy" id="1445577"/>
    <lineage>
        <taxon>Eukaryota</taxon>
        <taxon>Fungi</taxon>
        <taxon>Dikarya</taxon>
        <taxon>Ascomycota</taxon>
        <taxon>Pezizomycotina</taxon>
        <taxon>Sordariomycetes</taxon>
        <taxon>Hypocreomycetidae</taxon>
        <taxon>Glomerellales</taxon>
        <taxon>Glomerellaceae</taxon>
        <taxon>Colletotrichum</taxon>
        <taxon>Colletotrichum acutatum species complex</taxon>
    </lineage>
</organism>
<evidence type="ECO:0000256" key="2">
    <source>
        <dbReference type="ARBA" id="ARBA00022801"/>
    </source>
</evidence>
<dbReference type="PROSITE" id="PS00122">
    <property type="entry name" value="CARBOXYLESTERASE_B_1"/>
    <property type="match status" value="1"/>
</dbReference>
<feature type="chain" id="PRO_5005100660" description="Carboxylic ester hydrolase" evidence="3">
    <location>
        <begin position="26"/>
        <end position="521"/>
    </location>
</feature>
<accession>A0A010Q9Z7</accession>
<dbReference type="InterPro" id="IPR019819">
    <property type="entry name" value="Carboxylesterase_B_CS"/>
</dbReference>
<keyword evidence="6" id="KW-1185">Reference proteome</keyword>
<dbReference type="InterPro" id="IPR002018">
    <property type="entry name" value="CarbesteraseB"/>
</dbReference>
<dbReference type="PANTHER" id="PTHR43918">
    <property type="entry name" value="ACETYLCHOLINESTERASE"/>
    <property type="match status" value="1"/>
</dbReference>
<feature type="domain" description="Carboxylesterase type B" evidence="4">
    <location>
        <begin position="29"/>
        <end position="372"/>
    </location>
</feature>
<dbReference type="Proteomes" id="UP000020467">
    <property type="component" value="Unassembled WGS sequence"/>
</dbReference>
<dbReference type="KEGG" id="cfj:CFIO01_02817"/>
<dbReference type="InterPro" id="IPR029058">
    <property type="entry name" value="AB_hydrolase_fold"/>
</dbReference>
<comment type="similarity">
    <text evidence="1 3">Belongs to the type-B carboxylesterase/lipase family.</text>
</comment>
<dbReference type="PROSITE" id="PS00941">
    <property type="entry name" value="CARBOXYLESTERASE_B_2"/>
    <property type="match status" value="1"/>
</dbReference>
<evidence type="ECO:0000313" key="6">
    <source>
        <dbReference type="Proteomes" id="UP000020467"/>
    </source>
</evidence>
<comment type="caution">
    <text evidence="5">The sequence shown here is derived from an EMBL/GenBank/DDBJ whole genome shotgun (WGS) entry which is preliminary data.</text>
</comment>
<evidence type="ECO:0000313" key="5">
    <source>
        <dbReference type="EMBL" id="EXF73525.1"/>
    </source>
</evidence>
<dbReference type="eggNOG" id="KOG4389">
    <property type="taxonomic scope" value="Eukaryota"/>
</dbReference>
<dbReference type="OrthoDB" id="408631at2759"/>
<reference evidence="5 6" key="1">
    <citation type="submission" date="2014-02" db="EMBL/GenBank/DDBJ databases">
        <title>The genome sequence of Colletotrichum fioriniae PJ7.</title>
        <authorList>
            <person name="Baroncelli R."/>
            <person name="Thon M.R."/>
        </authorList>
    </citation>
    <scope>NUCLEOTIDE SEQUENCE [LARGE SCALE GENOMIC DNA]</scope>
    <source>
        <strain evidence="5 6">PJ7</strain>
    </source>
</reference>
<evidence type="ECO:0000256" key="3">
    <source>
        <dbReference type="RuleBase" id="RU361235"/>
    </source>
</evidence>
<dbReference type="AlphaFoldDB" id="A0A010Q9Z7"/>
<keyword evidence="2 3" id="KW-0378">Hydrolase</keyword>
<dbReference type="STRING" id="1445577.A0A010Q9Z7"/>
<dbReference type="Gene3D" id="3.40.50.1820">
    <property type="entry name" value="alpha/beta hydrolase"/>
    <property type="match status" value="2"/>
</dbReference>
<keyword evidence="3" id="KW-0732">Signal</keyword>
<dbReference type="PANTHER" id="PTHR43918:SF4">
    <property type="entry name" value="CARBOXYLIC ESTER HYDROLASE"/>
    <property type="match status" value="1"/>
</dbReference>
<protein>
    <recommendedName>
        <fullName evidence="3">Carboxylic ester hydrolase</fullName>
        <ecNumber evidence="3">3.1.1.-</ecNumber>
    </recommendedName>
</protein>
<dbReference type="Pfam" id="PF00135">
    <property type="entry name" value="COesterase"/>
    <property type="match status" value="2"/>
</dbReference>
<feature type="domain" description="Carboxylesterase type B" evidence="4">
    <location>
        <begin position="384"/>
        <end position="482"/>
    </location>
</feature>
<dbReference type="HOGENOM" id="CLU_006586_15_1_1"/>
<dbReference type="EMBL" id="JARH01001052">
    <property type="protein sequence ID" value="EXF73525.1"/>
    <property type="molecule type" value="Genomic_DNA"/>
</dbReference>
<dbReference type="InterPro" id="IPR019826">
    <property type="entry name" value="Carboxylesterase_B_AS"/>
</dbReference>
<name>A0A010Q9Z7_9PEZI</name>
<dbReference type="GO" id="GO:0052689">
    <property type="term" value="F:carboxylic ester hydrolase activity"/>
    <property type="evidence" value="ECO:0007669"/>
    <property type="project" value="TreeGrafter"/>
</dbReference>
<gene>
    <name evidence="5" type="ORF">CFIO01_02817</name>
</gene>
<dbReference type="InterPro" id="IPR050654">
    <property type="entry name" value="AChE-related_enzymes"/>
</dbReference>
<dbReference type="SUPFAM" id="SSF53474">
    <property type="entry name" value="alpha/beta-Hydrolases"/>
    <property type="match status" value="1"/>
</dbReference>
<feature type="signal peptide" evidence="3">
    <location>
        <begin position="1"/>
        <end position="25"/>
    </location>
</feature>
<proteinExistence type="inferred from homology"/>
<dbReference type="ESTHER" id="9pezi-a0a010q9z7">
    <property type="family name" value="Fungal_carboxylesterase_lipase"/>
</dbReference>
<evidence type="ECO:0000259" key="4">
    <source>
        <dbReference type="Pfam" id="PF00135"/>
    </source>
</evidence>